<comment type="caution">
    <text evidence="2">The sequence shown here is derived from an EMBL/GenBank/DDBJ whole genome shotgun (WGS) entry which is preliminary data.</text>
</comment>
<keyword evidence="1" id="KW-0812">Transmembrane</keyword>
<sequence length="210" mass="23455">MLPYEQSLVYFLEKFSLINIHELLDREGDCKLLDIYLQRMLLLTGAQRKKYLDKVDKHKNLDGYVSSDPVGLKLRSLKRKEPAAKGDVEVGDLEMEDLEGVGDAVVIVDSPRSKKTKAGKGKMIRLIPWRVAVLERLHRMPKLLSLSGILSLIFVGTRTLLILLAWFSSYIAEQVPFAKVDVEAGVKAKFNNLVGGSSHFSDEPCDGAKA</sequence>
<dbReference type="Proteomes" id="UP000265566">
    <property type="component" value="Chromosome 3"/>
</dbReference>
<proteinExistence type="predicted"/>
<name>A0A396IMK4_MEDTR</name>
<feature type="transmembrane region" description="Helical" evidence="1">
    <location>
        <begin position="143"/>
        <end position="167"/>
    </location>
</feature>
<evidence type="ECO:0000256" key="1">
    <source>
        <dbReference type="SAM" id="Phobius"/>
    </source>
</evidence>
<protein>
    <recommendedName>
        <fullName evidence="3">Transmembrane protein</fullName>
    </recommendedName>
</protein>
<dbReference type="Gramene" id="rna14968">
    <property type="protein sequence ID" value="RHN66859.1"/>
    <property type="gene ID" value="gene14968"/>
</dbReference>
<evidence type="ECO:0000313" key="2">
    <source>
        <dbReference type="EMBL" id="RHN66859.1"/>
    </source>
</evidence>
<organism evidence="2">
    <name type="scientific">Medicago truncatula</name>
    <name type="common">Barrel medic</name>
    <name type="synonym">Medicago tribuloides</name>
    <dbReference type="NCBI Taxonomy" id="3880"/>
    <lineage>
        <taxon>Eukaryota</taxon>
        <taxon>Viridiplantae</taxon>
        <taxon>Streptophyta</taxon>
        <taxon>Embryophyta</taxon>
        <taxon>Tracheophyta</taxon>
        <taxon>Spermatophyta</taxon>
        <taxon>Magnoliopsida</taxon>
        <taxon>eudicotyledons</taxon>
        <taxon>Gunneridae</taxon>
        <taxon>Pentapetalae</taxon>
        <taxon>rosids</taxon>
        <taxon>fabids</taxon>
        <taxon>Fabales</taxon>
        <taxon>Fabaceae</taxon>
        <taxon>Papilionoideae</taxon>
        <taxon>50 kb inversion clade</taxon>
        <taxon>NPAAA clade</taxon>
        <taxon>Hologalegina</taxon>
        <taxon>IRL clade</taxon>
        <taxon>Trifolieae</taxon>
        <taxon>Medicago</taxon>
    </lineage>
</organism>
<gene>
    <name evidence="2" type="ORF">MtrunA17_Chr3g0096331</name>
</gene>
<keyword evidence="1" id="KW-0472">Membrane</keyword>
<reference evidence="2" key="1">
    <citation type="journal article" date="2018" name="Nat. Plants">
        <title>Whole-genome landscape of Medicago truncatula symbiotic genes.</title>
        <authorList>
            <person name="Pecrix Y."/>
            <person name="Gamas P."/>
            <person name="Carrere S."/>
        </authorList>
    </citation>
    <scope>NUCLEOTIDE SEQUENCE</scope>
    <source>
        <tissue evidence="2">Leaves</tissue>
    </source>
</reference>
<dbReference type="AlphaFoldDB" id="A0A396IMK4"/>
<dbReference type="EMBL" id="PSQE01000003">
    <property type="protein sequence ID" value="RHN66859.1"/>
    <property type="molecule type" value="Genomic_DNA"/>
</dbReference>
<evidence type="ECO:0008006" key="3">
    <source>
        <dbReference type="Google" id="ProtNLM"/>
    </source>
</evidence>
<keyword evidence="1" id="KW-1133">Transmembrane helix</keyword>
<accession>A0A396IMK4</accession>